<dbReference type="EMBL" id="KZ452022">
    <property type="protein sequence ID" value="PKA50661.1"/>
    <property type="molecule type" value="Genomic_DNA"/>
</dbReference>
<name>A0A2I0A547_9ASPA</name>
<proteinExistence type="predicted"/>
<evidence type="ECO:0000313" key="2">
    <source>
        <dbReference type="Proteomes" id="UP000236161"/>
    </source>
</evidence>
<reference evidence="1 2" key="1">
    <citation type="journal article" date="2017" name="Nature">
        <title>The Apostasia genome and the evolution of orchids.</title>
        <authorList>
            <person name="Zhang G.Q."/>
            <person name="Liu K.W."/>
            <person name="Li Z."/>
            <person name="Lohaus R."/>
            <person name="Hsiao Y.Y."/>
            <person name="Niu S.C."/>
            <person name="Wang J.Y."/>
            <person name="Lin Y.C."/>
            <person name="Xu Q."/>
            <person name="Chen L.J."/>
            <person name="Yoshida K."/>
            <person name="Fujiwara S."/>
            <person name="Wang Z.W."/>
            <person name="Zhang Y.Q."/>
            <person name="Mitsuda N."/>
            <person name="Wang M."/>
            <person name="Liu G.H."/>
            <person name="Pecoraro L."/>
            <person name="Huang H.X."/>
            <person name="Xiao X.J."/>
            <person name="Lin M."/>
            <person name="Wu X.Y."/>
            <person name="Wu W.L."/>
            <person name="Chen Y.Y."/>
            <person name="Chang S.B."/>
            <person name="Sakamoto S."/>
            <person name="Ohme-Takagi M."/>
            <person name="Yagi M."/>
            <person name="Zeng S.J."/>
            <person name="Shen C.Y."/>
            <person name="Yeh C.M."/>
            <person name="Luo Y.B."/>
            <person name="Tsai W.C."/>
            <person name="Van de Peer Y."/>
            <person name="Liu Z.J."/>
        </authorList>
    </citation>
    <scope>NUCLEOTIDE SEQUENCE [LARGE SCALE GENOMIC DNA]</scope>
    <source>
        <strain evidence="2">cv. Shenzhen</strain>
        <tissue evidence="1">Stem</tissue>
    </source>
</reference>
<gene>
    <name evidence="1" type="ORF">AXF42_Ash018000</name>
</gene>
<dbReference type="Proteomes" id="UP000236161">
    <property type="component" value="Unassembled WGS sequence"/>
</dbReference>
<keyword evidence="2" id="KW-1185">Reference proteome</keyword>
<organism evidence="1 2">
    <name type="scientific">Apostasia shenzhenica</name>
    <dbReference type="NCBI Taxonomy" id="1088818"/>
    <lineage>
        <taxon>Eukaryota</taxon>
        <taxon>Viridiplantae</taxon>
        <taxon>Streptophyta</taxon>
        <taxon>Embryophyta</taxon>
        <taxon>Tracheophyta</taxon>
        <taxon>Spermatophyta</taxon>
        <taxon>Magnoliopsida</taxon>
        <taxon>Liliopsida</taxon>
        <taxon>Asparagales</taxon>
        <taxon>Orchidaceae</taxon>
        <taxon>Apostasioideae</taxon>
        <taxon>Apostasia</taxon>
    </lineage>
</organism>
<evidence type="ECO:0000313" key="1">
    <source>
        <dbReference type="EMBL" id="PKA50661.1"/>
    </source>
</evidence>
<dbReference type="AlphaFoldDB" id="A0A2I0A547"/>
<accession>A0A2I0A547</accession>
<protein>
    <submittedName>
        <fullName evidence="1">Uncharacterized protein</fullName>
    </submittedName>
</protein>
<sequence>MIMLKMVGRKGLSLRSILDCQRIFREWDIQVSKEEEDDVISKKDGEIESSKNVFKVWDLQVSGEEDDDEAPFKLNKKVGEIESSENVFKVDLHMAEEKYNDELLTELNEAVAVLNIRDEQKLSADGGIPTIDEDLKDLITNFGDLSLKPNPKNIGEKSSRF</sequence>